<name>A0ABQ6ND34_9STRA</name>
<protein>
    <submittedName>
        <fullName evidence="1">Uncharacterized protein</fullName>
    </submittedName>
</protein>
<evidence type="ECO:0000313" key="1">
    <source>
        <dbReference type="EMBL" id="GMI55210.1"/>
    </source>
</evidence>
<evidence type="ECO:0000313" key="2">
    <source>
        <dbReference type="Proteomes" id="UP001165060"/>
    </source>
</evidence>
<feature type="non-terminal residue" evidence="1">
    <location>
        <position position="56"/>
    </location>
</feature>
<proteinExistence type="predicted"/>
<dbReference type="EMBL" id="BRYB01006692">
    <property type="protein sequence ID" value="GMI55210.1"/>
    <property type="molecule type" value="Genomic_DNA"/>
</dbReference>
<keyword evidence="2" id="KW-1185">Reference proteome</keyword>
<sequence>MKDAATEFNGYSLNRSVTYNLWDAEQIQGCVCDYSYTGHDCSQMTCSKGDDPRTNT</sequence>
<organism evidence="1 2">
    <name type="scientific">Tetraparma gracilis</name>
    <dbReference type="NCBI Taxonomy" id="2962635"/>
    <lineage>
        <taxon>Eukaryota</taxon>
        <taxon>Sar</taxon>
        <taxon>Stramenopiles</taxon>
        <taxon>Ochrophyta</taxon>
        <taxon>Bolidophyceae</taxon>
        <taxon>Parmales</taxon>
        <taxon>Triparmaceae</taxon>
        <taxon>Tetraparma</taxon>
    </lineage>
</organism>
<comment type="caution">
    <text evidence="1">The sequence shown here is derived from an EMBL/GenBank/DDBJ whole genome shotgun (WGS) entry which is preliminary data.</text>
</comment>
<gene>
    <name evidence="1" type="ORF">TeGR_g1051</name>
</gene>
<reference evidence="1 2" key="1">
    <citation type="journal article" date="2023" name="Commun. Biol.">
        <title>Genome analysis of Parmales, the sister group of diatoms, reveals the evolutionary specialization of diatoms from phago-mixotrophs to photoautotrophs.</title>
        <authorList>
            <person name="Ban H."/>
            <person name="Sato S."/>
            <person name="Yoshikawa S."/>
            <person name="Yamada K."/>
            <person name="Nakamura Y."/>
            <person name="Ichinomiya M."/>
            <person name="Sato N."/>
            <person name="Blanc-Mathieu R."/>
            <person name="Endo H."/>
            <person name="Kuwata A."/>
            <person name="Ogata H."/>
        </authorList>
    </citation>
    <scope>NUCLEOTIDE SEQUENCE [LARGE SCALE GENOMIC DNA]</scope>
</reference>
<dbReference type="Proteomes" id="UP001165060">
    <property type="component" value="Unassembled WGS sequence"/>
</dbReference>
<accession>A0ABQ6ND34</accession>